<dbReference type="Proteomes" id="UP000033616">
    <property type="component" value="Unassembled WGS sequence"/>
</dbReference>
<proteinExistence type="predicted"/>
<name>A0A0F3MJL7_9RICK</name>
<dbReference type="PATRIC" id="fig|1359168.3.peg.390"/>
<dbReference type="AlphaFoldDB" id="A0A0F3MJL7"/>
<evidence type="ECO:0000313" key="2">
    <source>
        <dbReference type="Proteomes" id="UP000033616"/>
    </source>
</evidence>
<sequence length="87" mass="10366">MIIKHNIKEVIGDNYRIQTVLSISYGGRKIFFGKAIFDKEQKNKAILIFPFKQNEDTKHHIRMHGLNRYRHQKNDAAMLKALMRLKR</sequence>
<gene>
    <name evidence="1" type="ORF">OCHUTO_0755</name>
</gene>
<keyword evidence="2" id="KW-1185">Reference proteome</keyword>
<reference evidence="1 2" key="1">
    <citation type="submission" date="2015-02" db="EMBL/GenBank/DDBJ databases">
        <title>Genome Sequencing of Rickettsiales.</title>
        <authorList>
            <person name="Daugherty S.C."/>
            <person name="Su Q."/>
            <person name="Abolude K."/>
            <person name="Beier-Sexton M."/>
            <person name="Carlyon J.A."/>
            <person name="Carter R."/>
            <person name="Day N.P."/>
            <person name="Dumler S.J."/>
            <person name="Dyachenko V."/>
            <person name="Godinez A."/>
            <person name="Kurtti T.J."/>
            <person name="Lichay M."/>
            <person name="Mullins K.E."/>
            <person name="Ott S."/>
            <person name="Pappas-Brown V."/>
            <person name="Paris D.H."/>
            <person name="Patel P."/>
            <person name="Richards A.L."/>
            <person name="Sadzewicz L."/>
            <person name="Sears K."/>
            <person name="Seidman D."/>
            <person name="Sengamalay N."/>
            <person name="Stenos J."/>
            <person name="Tallon L.J."/>
            <person name="Vincent G."/>
            <person name="Fraser C.M."/>
            <person name="Munderloh U."/>
            <person name="Dunning-Hotopp J.C."/>
        </authorList>
    </citation>
    <scope>NUCLEOTIDE SEQUENCE [LARGE SCALE GENOMIC DNA]</scope>
    <source>
        <strain evidence="1 2">Fuller</strain>
    </source>
</reference>
<organism evidence="1 2">
    <name type="scientific">Orientia chuto str. Dubai</name>
    <dbReference type="NCBI Taxonomy" id="1359168"/>
    <lineage>
        <taxon>Bacteria</taxon>
        <taxon>Pseudomonadati</taxon>
        <taxon>Pseudomonadota</taxon>
        <taxon>Alphaproteobacteria</taxon>
        <taxon>Rickettsiales</taxon>
        <taxon>Rickettsiaceae</taxon>
        <taxon>Rickettsieae</taxon>
        <taxon>Orientia</taxon>
    </lineage>
</organism>
<comment type="caution">
    <text evidence="1">The sequence shown here is derived from an EMBL/GenBank/DDBJ whole genome shotgun (WGS) entry which is preliminary data.</text>
</comment>
<protein>
    <submittedName>
        <fullName evidence="1">Uncharacterized protein</fullName>
    </submittedName>
</protein>
<evidence type="ECO:0000313" key="1">
    <source>
        <dbReference type="EMBL" id="KJV55647.1"/>
    </source>
</evidence>
<accession>A0A0F3MJL7</accession>
<dbReference type="EMBL" id="LANP01000019">
    <property type="protein sequence ID" value="KJV55647.1"/>
    <property type="molecule type" value="Genomic_DNA"/>
</dbReference>
<dbReference type="RefSeq" id="WP_045797395.1">
    <property type="nucleotide sequence ID" value="NZ_LANP01000019.1"/>
</dbReference>